<evidence type="ECO:0000256" key="1">
    <source>
        <dbReference type="ARBA" id="ARBA00005254"/>
    </source>
</evidence>
<dbReference type="Gene3D" id="3.90.226.10">
    <property type="entry name" value="2-enoyl-CoA Hydratase, Chain A, domain 1"/>
    <property type="match status" value="1"/>
</dbReference>
<evidence type="ECO:0000256" key="4">
    <source>
        <dbReference type="RuleBase" id="RU003707"/>
    </source>
</evidence>
<evidence type="ECO:0000313" key="5">
    <source>
        <dbReference type="EMBL" id="API60310.1"/>
    </source>
</evidence>
<dbReference type="STRING" id="1921510.BSL82_14260"/>
<dbReference type="GO" id="GO:0006635">
    <property type="term" value="P:fatty acid beta-oxidation"/>
    <property type="evidence" value="ECO:0007669"/>
    <property type="project" value="TreeGrafter"/>
</dbReference>
<dbReference type="InterPro" id="IPR029045">
    <property type="entry name" value="ClpP/crotonase-like_dom_sf"/>
</dbReference>
<dbReference type="Pfam" id="PF00378">
    <property type="entry name" value="ECH_1"/>
    <property type="match status" value="1"/>
</dbReference>
<dbReference type="CDD" id="cd06558">
    <property type="entry name" value="crotonase-like"/>
    <property type="match status" value="1"/>
</dbReference>
<dbReference type="InterPro" id="IPR001753">
    <property type="entry name" value="Enoyl-CoA_hydra/iso"/>
</dbReference>
<dbReference type="AlphaFoldDB" id="A0A1L3ZXH6"/>
<protein>
    <submittedName>
        <fullName evidence="5">Enoyl-CoA hydratase</fullName>
    </submittedName>
</protein>
<dbReference type="KEGG" id="sphj:BSL82_14260"/>
<dbReference type="EMBL" id="CP018221">
    <property type="protein sequence ID" value="API60310.1"/>
    <property type="molecule type" value="Genomic_DNA"/>
</dbReference>
<organism evidence="5 6">
    <name type="scientific">Tardibacter chloracetimidivorans</name>
    <dbReference type="NCBI Taxonomy" id="1921510"/>
    <lineage>
        <taxon>Bacteria</taxon>
        <taxon>Pseudomonadati</taxon>
        <taxon>Pseudomonadota</taxon>
        <taxon>Alphaproteobacteria</taxon>
        <taxon>Sphingomonadales</taxon>
        <taxon>Sphingomonadaceae</taxon>
        <taxon>Tardibacter</taxon>
    </lineage>
</organism>
<evidence type="ECO:0000256" key="3">
    <source>
        <dbReference type="ARBA" id="ARBA00023239"/>
    </source>
</evidence>
<reference evidence="6" key="1">
    <citation type="submission" date="2016-11" db="EMBL/GenBank/DDBJ databases">
        <title>Complete Genome Sequence of alachlor-degrading Sphingomonas sp. strain JJ-A5.</title>
        <authorList>
            <person name="Lee H."/>
            <person name="Ka J.-O."/>
        </authorList>
    </citation>
    <scope>NUCLEOTIDE SEQUENCE [LARGE SCALE GENOMIC DNA]</scope>
    <source>
        <strain evidence="6">JJ-A5</strain>
    </source>
</reference>
<dbReference type="InterPro" id="IPR018376">
    <property type="entry name" value="Enoyl-CoA_hyd/isom_CS"/>
</dbReference>
<comment type="similarity">
    <text evidence="1 4">Belongs to the enoyl-CoA hydratase/isomerase family.</text>
</comment>
<gene>
    <name evidence="5" type="ORF">BSL82_14260</name>
</gene>
<sequence>MTGGAHYESSDGIATITMDRPEVRNALDAATSRLIDEMLSRAEADADVGVIIVTGAGDKAFCSGMDLKEAARTGPGHGLLPGRGFAGLTEGSRSKPVIAAVNGAAVAGGFEIALACDIIVAADHAVFGLPEVKRGMFAFAGGVQRLAHLVPRSTAMTVILTGDPLPAARLHELGVISALVGLDQLMPTARKIAQTINANSRPAISGARRLFQLSADLPLDEALRVGREIDFASFSDPDTAEGIAAYAEGRAAAFRKPI</sequence>
<evidence type="ECO:0000256" key="2">
    <source>
        <dbReference type="ARBA" id="ARBA00023098"/>
    </source>
</evidence>
<dbReference type="GO" id="GO:0016829">
    <property type="term" value="F:lyase activity"/>
    <property type="evidence" value="ECO:0007669"/>
    <property type="project" value="UniProtKB-KW"/>
</dbReference>
<evidence type="ECO:0000313" key="6">
    <source>
        <dbReference type="Proteomes" id="UP000182063"/>
    </source>
</evidence>
<name>A0A1L3ZXH6_9SPHN</name>
<dbReference type="PANTHER" id="PTHR11941">
    <property type="entry name" value="ENOYL-COA HYDRATASE-RELATED"/>
    <property type="match status" value="1"/>
</dbReference>
<keyword evidence="3" id="KW-0456">Lyase</keyword>
<dbReference type="Proteomes" id="UP000182063">
    <property type="component" value="Chromosome"/>
</dbReference>
<dbReference type="PROSITE" id="PS00166">
    <property type="entry name" value="ENOYL_COA_HYDRATASE"/>
    <property type="match status" value="1"/>
</dbReference>
<dbReference type="RefSeq" id="WP_072598006.1">
    <property type="nucleotide sequence ID" value="NZ_CP018221.1"/>
</dbReference>
<accession>A0A1L3ZXH6</accession>
<dbReference type="OrthoDB" id="7225138at2"/>
<keyword evidence="2" id="KW-0443">Lipid metabolism</keyword>
<proteinExistence type="inferred from homology"/>
<dbReference type="SUPFAM" id="SSF52096">
    <property type="entry name" value="ClpP/crotonase"/>
    <property type="match status" value="1"/>
</dbReference>
<dbReference type="PANTHER" id="PTHR11941:SF169">
    <property type="entry name" value="(7AS)-7A-METHYL-1,5-DIOXO-2,3,5,6,7,7A-HEXAHYDRO-1H-INDENE-CARBOXYL-COA HYDROLASE"/>
    <property type="match status" value="1"/>
</dbReference>
<keyword evidence="6" id="KW-1185">Reference proteome</keyword>